<dbReference type="Pfam" id="PF03006">
    <property type="entry name" value="HlyIII"/>
    <property type="match status" value="1"/>
</dbReference>
<dbReference type="InterPro" id="IPR004254">
    <property type="entry name" value="AdipoR/HlyIII-related"/>
</dbReference>
<name>A0A6C0B708_9ZZZZ</name>
<keyword evidence="3 5" id="KW-1133">Transmembrane helix</keyword>
<feature type="transmembrane region" description="Helical" evidence="5">
    <location>
        <begin position="48"/>
        <end position="68"/>
    </location>
</feature>
<protein>
    <recommendedName>
        <fullName evidence="7">Hemolysin III family channel protein</fullName>
    </recommendedName>
</protein>
<proteinExistence type="predicted"/>
<evidence type="ECO:0000256" key="2">
    <source>
        <dbReference type="ARBA" id="ARBA00022692"/>
    </source>
</evidence>
<evidence type="ECO:0000256" key="4">
    <source>
        <dbReference type="ARBA" id="ARBA00023136"/>
    </source>
</evidence>
<feature type="transmembrane region" description="Helical" evidence="5">
    <location>
        <begin position="23"/>
        <end position="42"/>
    </location>
</feature>
<keyword evidence="4 5" id="KW-0472">Membrane</keyword>
<dbReference type="GO" id="GO:0016020">
    <property type="term" value="C:membrane"/>
    <property type="evidence" value="ECO:0007669"/>
    <property type="project" value="UniProtKB-SubCell"/>
</dbReference>
<organism evidence="6">
    <name type="scientific">viral metagenome</name>
    <dbReference type="NCBI Taxonomy" id="1070528"/>
    <lineage>
        <taxon>unclassified sequences</taxon>
        <taxon>metagenomes</taxon>
        <taxon>organismal metagenomes</taxon>
    </lineage>
</organism>
<evidence type="ECO:0000256" key="5">
    <source>
        <dbReference type="SAM" id="Phobius"/>
    </source>
</evidence>
<evidence type="ECO:0008006" key="7">
    <source>
        <dbReference type="Google" id="ProtNLM"/>
    </source>
</evidence>
<feature type="transmembrane region" description="Helical" evidence="5">
    <location>
        <begin position="141"/>
        <end position="157"/>
    </location>
</feature>
<evidence type="ECO:0000313" key="6">
    <source>
        <dbReference type="EMBL" id="QHS87644.1"/>
    </source>
</evidence>
<feature type="transmembrane region" description="Helical" evidence="5">
    <location>
        <begin position="194"/>
        <end position="214"/>
    </location>
</feature>
<reference evidence="6" key="1">
    <citation type="journal article" date="2020" name="Nature">
        <title>Giant virus diversity and host interactions through global metagenomics.</title>
        <authorList>
            <person name="Schulz F."/>
            <person name="Roux S."/>
            <person name="Paez-Espino D."/>
            <person name="Jungbluth S."/>
            <person name="Walsh D.A."/>
            <person name="Denef V.J."/>
            <person name="McMahon K.D."/>
            <person name="Konstantinidis K.T."/>
            <person name="Eloe-Fadrosh E.A."/>
            <person name="Kyrpides N.C."/>
            <person name="Woyke T."/>
        </authorList>
    </citation>
    <scope>NUCLEOTIDE SEQUENCE</scope>
    <source>
        <strain evidence="6">GVMAG-M-3300010157-4</strain>
    </source>
</reference>
<feature type="transmembrane region" description="Helical" evidence="5">
    <location>
        <begin position="163"/>
        <end position="182"/>
    </location>
</feature>
<feature type="transmembrane region" description="Helical" evidence="5">
    <location>
        <begin position="88"/>
        <end position="105"/>
    </location>
</feature>
<keyword evidence="2 5" id="KW-0812">Transmembrane</keyword>
<comment type="subcellular location">
    <subcellularLocation>
        <location evidence="1">Membrane</location>
        <topology evidence="1">Multi-pass membrane protein</topology>
    </subcellularLocation>
</comment>
<accession>A0A6C0B708</accession>
<dbReference type="EMBL" id="MN739084">
    <property type="protein sequence ID" value="QHS87644.1"/>
    <property type="molecule type" value="Genomic_DNA"/>
</dbReference>
<evidence type="ECO:0000256" key="1">
    <source>
        <dbReference type="ARBA" id="ARBA00004141"/>
    </source>
</evidence>
<dbReference type="AlphaFoldDB" id="A0A6C0B708"/>
<sequence>MRLFKGESLYCEGKHKPFFRGKFHLFSLIFFPPAYYLLYQHATSTRAFWIGIISLTTNLICFTVSGLYHVFEWSEPSEIFLQKLDHSAISLWCVGMMLPIAFLLFPPYTGLAFFIILSSTFLYNMDALWNQCCPSIIKSSAIPLTLLLFIHASYLYMNSIEWISMWLVYAFQAAGSISYSVVPTTPCDIFGYHELFHVFSLFAAFFVYVINYSIVSRQGQTESCLT</sequence>
<evidence type="ECO:0000256" key="3">
    <source>
        <dbReference type="ARBA" id="ARBA00022989"/>
    </source>
</evidence>